<dbReference type="EMBL" id="QZKU01000068">
    <property type="protein sequence ID" value="RJP21380.1"/>
    <property type="molecule type" value="Genomic_DNA"/>
</dbReference>
<dbReference type="GO" id="GO:0016491">
    <property type="term" value="F:oxidoreductase activity"/>
    <property type="evidence" value="ECO:0007669"/>
    <property type="project" value="UniProtKB-KW"/>
</dbReference>
<name>A0A3A4NW95_ABYX5</name>
<keyword evidence="2" id="KW-0560">Oxidoreductase</keyword>
<dbReference type="AlphaFoldDB" id="A0A3A4NW95"/>
<evidence type="ECO:0000313" key="4">
    <source>
        <dbReference type="EMBL" id="RJP21380.1"/>
    </source>
</evidence>
<reference evidence="4 5" key="1">
    <citation type="journal article" date="2017" name="ISME J.">
        <title>Energy and carbon metabolisms in a deep terrestrial subsurface fluid microbial community.</title>
        <authorList>
            <person name="Momper L."/>
            <person name="Jungbluth S.P."/>
            <person name="Lee M.D."/>
            <person name="Amend J.P."/>
        </authorList>
    </citation>
    <scope>NUCLEOTIDE SEQUENCE [LARGE SCALE GENOMIC DNA]</scope>
    <source>
        <strain evidence="4">SURF_5</strain>
    </source>
</reference>
<sequence>MDTIDAIKSRRSIRKYKDTSITDEQLRTLLEAVQWAPSWANVQCWEIIVVKDASVKEKLAATLSPGNPSTEAVKTAPVVIVGCAKKGQSGYYKGQALTSKGDWLMYDMGLAMENLVLAAQSMGLGTVHIGAFNIEEAEKALGVPEGVTVVAMTPVGVPAADSRAPKRRAIEEFVHYDKY</sequence>
<dbReference type="PANTHER" id="PTHR43673">
    <property type="entry name" value="NAD(P)H NITROREDUCTASE YDGI-RELATED"/>
    <property type="match status" value="1"/>
</dbReference>
<evidence type="ECO:0000313" key="5">
    <source>
        <dbReference type="Proteomes" id="UP000265882"/>
    </source>
</evidence>
<organism evidence="4 5">
    <name type="scientific">Abyssobacteria bacterium (strain SURF_5)</name>
    <dbReference type="NCBI Taxonomy" id="2093360"/>
    <lineage>
        <taxon>Bacteria</taxon>
        <taxon>Pseudomonadati</taxon>
        <taxon>Candidatus Hydrogenedentota</taxon>
        <taxon>Candidatus Abyssobacteria</taxon>
    </lineage>
</organism>
<proteinExistence type="inferred from homology"/>
<protein>
    <submittedName>
        <fullName evidence="4">Nitroreductase</fullName>
    </submittedName>
</protein>
<accession>A0A3A4NW95</accession>
<comment type="caution">
    <text evidence="4">The sequence shown here is derived from an EMBL/GenBank/DDBJ whole genome shotgun (WGS) entry which is preliminary data.</text>
</comment>
<evidence type="ECO:0000256" key="1">
    <source>
        <dbReference type="ARBA" id="ARBA00007118"/>
    </source>
</evidence>
<evidence type="ECO:0000259" key="3">
    <source>
        <dbReference type="Pfam" id="PF00881"/>
    </source>
</evidence>
<comment type="similarity">
    <text evidence="1">Belongs to the nitroreductase family.</text>
</comment>
<gene>
    <name evidence="4" type="ORF">C4520_10235</name>
</gene>
<feature type="domain" description="Nitroreductase" evidence="3">
    <location>
        <begin position="7"/>
        <end position="67"/>
    </location>
</feature>
<dbReference type="Gene3D" id="3.40.109.10">
    <property type="entry name" value="NADH Oxidase"/>
    <property type="match status" value="1"/>
</dbReference>
<dbReference type="Pfam" id="PF00881">
    <property type="entry name" value="Nitroreductase"/>
    <property type="match status" value="2"/>
</dbReference>
<dbReference type="InterPro" id="IPR000415">
    <property type="entry name" value="Nitroreductase-like"/>
</dbReference>
<feature type="domain" description="Nitroreductase" evidence="3">
    <location>
        <begin position="71"/>
        <end position="156"/>
    </location>
</feature>
<dbReference type="Proteomes" id="UP000265882">
    <property type="component" value="Unassembled WGS sequence"/>
</dbReference>
<evidence type="ECO:0000256" key="2">
    <source>
        <dbReference type="ARBA" id="ARBA00023002"/>
    </source>
</evidence>
<dbReference type="InterPro" id="IPR029479">
    <property type="entry name" value="Nitroreductase"/>
</dbReference>
<dbReference type="PANTHER" id="PTHR43673:SF10">
    <property type="entry name" value="NADH DEHYDROGENASE_NAD(P)H NITROREDUCTASE XCC3605-RELATED"/>
    <property type="match status" value="1"/>
</dbReference>
<dbReference type="SUPFAM" id="SSF55469">
    <property type="entry name" value="FMN-dependent nitroreductase-like"/>
    <property type="match status" value="1"/>
</dbReference>